<evidence type="ECO:0000256" key="1">
    <source>
        <dbReference type="SAM" id="MobiDB-lite"/>
    </source>
</evidence>
<dbReference type="AlphaFoldDB" id="A0A1I4NSA0"/>
<evidence type="ECO:0000313" key="2">
    <source>
        <dbReference type="EMBL" id="SFM18404.1"/>
    </source>
</evidence>
<accession>A0A1I4NSA0</accession>
<protein>
    <submittedName>
        <fullName evidence="2">Transposase, IS5 family</fullName>
    </submittedName>
</protein>
<name>A0A1I4NSA0_9PROT</name>
<organism evidence="2 3">
    <name type="scientific">Nitrosomonas communis</name>
    <dbReference type="NCBI Taxonomy" id="44574"/>
    <lineage>
        <taxon>Bacteria</taxon>
        <taxon>Pseudomonadati</taxon>
        <taxon>Pseudomonadota</taxon>
        <taxon>Betaproteobacteria</taxon>
        <taxon>Nitrosomonadales</taxon>
        <taxon>Nitrosomonadaceae</taxon>
        <taxon>Nitrosomonas</taxon>
    </lineage>
</organism>
<reference evidence="3" key="1">
    <citation type="submission" date="2016-10" db="EMBL/GenBank/DDBJ databases">
        <authorList>
            <person name="Varghese N."/>
            <person name="Submissions S."/>
        </authorList>
    </citation>
    <scope>NUCLEOTIDE SEQUENCE [LARGE SCALE GENOMIC DNA]</scope>
    <source>
        <strain evidence="3">Nm44</strain>
    </source>
</reference>
<dbReference type="Proteomes" id="UP000183287">
    <property type="component" value="Unassembled WGS sequence"/>
</dbReference>
<gene>
    <name evidence="2" type="ORF">SAMN05421863_101632</name>
</gene>
<proteinExistence type="predicted"/>
<evidence type="ECO:0000313" key="3">
    <source>
        <dbReference type="Proteomes" id="UP000183287"/>
    </source>
</evidence>
<feature type="region of interest" description="Disordered" evidence="1">
    <location>
        <begin position="1"/>
        <end position="25"/>
    </location>
</feature>
<dbReference type="EMBL" id="FOUB01000016">
    <property type="protein sequence ID" value="SFM18404.1"/>
    <property type="molecule type" value="Genomic_DNA"/>
</dbReference>
<dbReference type="RefSeq" id="WP_074905121.1">
    <property type="nucleotide sequence ID" value="NZ_FOUB01000016.1"/>
</dbReference>
<keyword evidence="3" id="KW-1185">Reference proteome</keyword>
<dbReference type="OrthoDB" id="9774608at2"/>
<sequence>MRWAESKTVQFEDGSQPGISYTEEQSAGTDTAWLKQGKKPHFAYRSYLVTHTQYDYVREAHTAPASQSERMRFEAIIGGAHQVESGVGT</sequence>